<gene>
    <name evidence="1" type="ORF">FEAC_07720</name>
</gene>
<evidence type="ECO:0000313" key="1">
    <source>
        <dbReference type="EMBL" id="KJE77338.1"/>
    </source>
</evidence>
<dbReference type="STRING" id="1121877.FEAC_07720"/>
<name>A0A0D8FVM5_9ACTN</name>
<sequence length="427" mass="48186">MTLLDPGDVQRRTVTALRALEALRAGVPNRESVLHLGTMQAQVVDKYLANLELTARRANWEPTDRASAGLLISGGFGSGKSHLLEYLAQRALQQNFVVSRVVISKETPLYNLAAVYRAAINDARVPGRPGSAITEIATGLQTDSLRFAQLYRWLATDGSFVDHRLTSTLRMFEQFAGGDEEFVDKILQFWAGDQFAVAEIRRRLREAGWLSEYNIRSTREDVLCRDRLSFVSRLIGAAGYSGWVILLDEVELIGRYSLLQRGRAYAELAQWLQGASHDPQAPVTTVLTTVDDFESEVLVARNDLEKIPVRLAAMAQGSPQLLELAKRGMELLRDHQIRLEPPTNEELDVTYRAIKALHGEALQWDPPDVHGIERLPSNRMRQYVRSWINEWDLIYLDPSYTPFTLSTDVKVDLRESIQAEDEPTSPW</sequence>
<evidence type="ECO:0000313" key="2">
    <source>
        <dbReference type="Proteomes" id="UP000032336"/>
    </source>
</evidence>
<keyword evidence="2" id="KW-1185">Reference proteome</keyword>
<evidence type="ECO:0008006" key="3">
    <source>
        <dbReference type="Google" id="ProtNLM"/>
    </source>
</evidence>
<dbReference type="RefSeq" id="WP_035391497.1">
    <property type="nucleotide sequence ID" value="NZ_JQKF01000047.1"/>
</dbReference>
<comment type="caution">
    <text evidence="1">The sequence shown here is derived from an EMBL/GenBank/DDBJ whole genome shotgun (WGS) entry which is preliminary data.</text>
</comment>
<protein>
    <recommendedName>
        <fullName evidence="3">ATP-binding protein</fullName>
    </recommendedName>
</protein>
<dbReference type="eggNOG" id="ENOG50343VQ">
    <property type="taxonomic scope" value="Bacteria"/>
</dbReference>
<accession>A0A0D8FVM5</accession>
<dbReference type="InterPro" id="IPR021228">
    <property type="entry name" value="BrxD"/>
</dbReference>
<dbReference type="SUPFAM" id="SSF52540">
    <property type="entry name" value="P-loop containing nucleoside triphosphate hydrolases"/>
    <property type="match status" value="2"/>
</dbReference>
<proteinExistence type="predicted"/>
<organism evidence="1 2">
    <name type="scientific">Ferrimicrobium acidiphilum DSM 19497</name>
    <dbReference type="NCBI Taxonomy" id="1121877"/>
    <lineage>
        <taxon>Bacteria</taxon>
        <taxon>Bacillati</taxon>
        <taxon>Actinomycetota</taxon>
        <taxon>Acidimicrobiia</taxon>
        <taxon>Acidimicrobiales</taxon>
        <taxon>Acidimicrobiaceae</taxon>
        <taxon>Ferrimicrobium</taxon>
    </lineage>
</organism>
<dbReference type="AlphaFoldDB" id="A0A0D8FVM5"/>
<dbReference type="Proteomes" id="UP000032336">
    <property type="component" value="Unassembled WGS sequence"/>
</dbReference>
<dbReference type="EMBL" id="JXUW01000005">
    <property type="protein sequence ID" value="KJE77338.1"/>
    <property type="molecule type" value="Genomic_DNA"/>
</dbReference>
<dbReference type="Pfam" id="PF10923">
    <property type="entry name" value="BrxC_BrxD"/>
    <property type="match status" value="2"/>
</dbReference>
<reference evidence="1 2" key="1">
    <citation type="submission" date="2015-01" db="EMBL/GenBank/DDBJ databases">
        <title>Draft genome of the acidophilic iron oxidizer Ferrimicrobium acidiphilum strain T23.</title>
        <authorList>
            <person name="Poehlein A."/>
            <person name="Eisen S."/>
            <person name="Schloemann M."/>
            <person name="Johnson B.D."/>
            <person name="Daniel R."/>
            <person name="Muehling M."/>
        </authorList>
    </citation>
    <scope>NUCLEOTIDE SEQUENCE [LARGE SCALE GENOMIC DNA]</scope>
    <source>
        <strain evidence="1 2">T23</strain>
    </source>
</reference>
<dbReference type="OrthoDB" id="9772976at2"/>
<dbReference type="GeneID" id="78372069"/>
<dbReference type="InterPro" id="IPR027417">
    <property type="entry name" value="P-loop_NTPase"/>
</dbReference>